<reference evidence="2" key="2">
    <citation type="submission" date="2019-06" db="EMBL/GenBank/DDBJ databases">
        <title>Genomics analysis of Aphanomyces spp. identifies a new class of oomycete effector associated with host adaptation.</title>
        <authorList>
            <person name="Gaulin E."/>
        </authorList>
    </citation>
    <scope>NUCLEOTIDE SEQUENCE</scope>
    <source>
        <strain evidence="2">CBS 578.67</strain>
    </source>
</reference>
<dbReference type="OrthoDB" id="2414723at2759"/>
<reference evidence="3 4" key="1">
    <citation type="submission" date="2019-03" db="EMBL/GenBank/DDBJ databases">
        <authorList>
            <person name="Gaulin E."/>
            <person name="Dumas B."/>
        </authorList>
    </citation>
    <scope>NUCLEOTIDE SEQUENCE [LARGE SCALE GENOMIC DNA]</scope>
    <source>
        <strain evidence="3">CBS 568.67</strain>
    </source>
</reference>
<gene>
    <name evidence="3" type="primary">Aste57867_17488</name>
    <name evidence="2" type="ORF">As57867_017428</name>
    <name evidence="3" type="ORF">ASTE57867_17488</name>
</gene>
<dbReference type="Proteomes" id="UP000332933">
    <property type="component" value="Unassembled WGS sequence"/>
</dbReference>
<dbReference type="PROSITE" id="PS50097">
    <property type="entry name" value="BTB"/>
    <property type="match status" value="1"/>
</dbReference>
<dbReference type="AlphaFoldDB" id="A0A485L8M7"/>
<dbReference type="EMBL" id="VJMH01006173">
    <property type="protein sequence ID" value="KAF0691243.1"/>
    <property type="molecule type" value="Genomic_DNA"/>
</dbReference>
<keyword evidence="4" id="KW-1185">Reference proteome</keyword>
<evidence type="ECO:0000313" key="4">
    <source>
        <dbReference type="Proteomes" id="UP000332933"/>
    </source>
</evidence>
<dbReference type="InterPro" id="IPR003131">
    <property type="entry name" value="T1-type_BTB"/>
</dbReference>
<dbReference type="Gene3D" id="3.30.710.10">
    <property type="entry name" value="Potassium Channel Kv1.1, Chain A"/>
    <property type="match status" value="1"/>
</dbReference>
<accession>A0A485L8M7</accession>
<dbReference type="GO" id="GO:0051260">
    <property type="term" value="P:protein homooligomerization"/>
    <property type="evidence" value="ECO:0007669"/>
    <property type="project" value="InterPro"/>
</dbReference>
<dbReference type="EMBL" id="CAADRA010006194">
    <property type="protein sequence ID" value="VFT94241.1"/>
    <property type="molecule type" value="Genomic_DNA"/>
</dbReference>
<dbReference type="Pfam" id="PF02214">
    <property type="entry name" value="BTB_2"/>
    <property type="match status" value="1"/>
</dbReference>
<dbReference type="SUPFAM" id="SSF54695">
    <property type="entry name" value="POZ domain"/>
    <property type="match status" value="1"/>
</dbReference>
<feature type="domain" description="BTB" evidence="1">
    <location>
        <begin position="32"/>
        <end position="101"/>
    </location>
</feature>
<evidence type="ECO:0000313" key="3">
    <source>
        <dbReference type="EMBL" id="VFT94241.1"/>
    </source>
</evidence>
<name>A0A485L8M7_9STRA</name>
<proteinExistence type="predicted"/>
<protein>
    <submittedName>
        <fullName evidence="3">Aste57867_17488 protein</fullName>
    </submittedName>
</protein>
<dbReference type="InterPro" id="IPR000210">
    <property type="entry name" value="BTB/POZ_dom"/>
</dbReference>
<dbReference type="InterPro" id="IPR011333">
    <property type="entry name" value="SKP1/BTB/POZ_sf"/>
</dbReference>
<evidence type="ECO:0000313" key="2">
    <source>
        <dbReference type="EMBL" id="KAF0691243.1"/>
    </source>
</evidence>
<dbReference type="CDD" id="cd18316">
    <property type="entry name" value="BTB_POZ_KCTD-like"/>
    <property type="match status" value="1"/>
</dbReference>
<sequence length="523" mass="58774">MHTNDDYKQVLESKLARWEALERQDSVVDDAVMISLDVGGIAFQASRHHLVRFKDSYFAALLGAGHWQPDGPNESFSLDLDPTHFWRVLRFLRTGELTFEGLDTSEAQDFRATLDYLNVEVPQDVFATSFEVMHAGFLPVNGVYDVEEGTIHDGCAVYNMTSPVDGVMYSIFRVEMPSKKRRWYISYSANRSMMGTSSDVDYYFCWASDTDYAPFCEGWRGWSKNPAAVGPAPTVSPIAWSMNIPVVKRPRHVQPGNDASTHGGTVDVLQRGVYKSYTVTGAGFLPVNGTYVMEEGTFHDDYPVFSMVSPYTGVTYTLSRVETSTMPHRWYLTYAVHDDSGHTTTDVGLYYGSWCDNRDGAPPEYGWQCTRNPDAVAPTPMVYPVTSNKVDTGTDVASHQDEPTSCTVAGAGFAPVNGTYGLDDEVLHDECPMYRMVSPMNGVTYTLFRVQTLIDCHRWYIGQIFFDQDSQATSTERLYFCWCSITENVPPQDGWRCIRNANAPAPIVFPIELEMDDFQQTET</sequence>
<evidence type="ECO:0000259" key="1">
    <source>
        <dbReference type="PROSITE" id="PS50097"/>
    </source>
</evidence>
<organism evidence="3 4">
    <name type="scientific">Aphanomyces stellatus</name>
    <dbReference type="NCBI Taxonomy" id="120398"/>
    <lineage>
        <taxon>Eukaryota</taxon>
        <taxon>Sar</taxon>
        <taxon>Stramenopiles</taxon>
        <taxon>Oomycota</taxon>
        <taxon>Saprolegniomycetes</taxon>
        <taxon>Saprolegniales</taxon>
        <taxon>Verrucalvaceae</taxon>
        <taxon>Aphanomyces</taxon>
    </lineage>
</organism>